<protein>
    <submittedName>
        <fullName evidence="1">ImuA protein</fullName>
    </submittedName>
</protein>
<organism evidence="1 2">
    <name type="scientific">Vineibacter terrae</name>
    <dbReference type="NCBI Taxonomy" id="2586908"/>
    <lineage>
        <taxon>Bacteria</taxon>
        <taxon>Pseudomonadati</taxon>
        <taxon>Pseudomonadota</taxon>
        <taxon>Alphaproteobacteria</taxon>
        <taxon>Hyphomicrobiales</taxon>
        <taxon>Vineibacter</taxon>
    </lineage>
</organism>
<dbReference type="PIRSF" id="PIRSF034285">
    <property type="entry name" value="UCP034285"/>
    <property type="match status" value="1"/>
</dbReference>
<dbReference type="InterPro" id="IPR027417">
    <property type="entry name" value="P-loop_NTPase"/>
</dbReference>
<dbReference type="Gene3D" id="3.40.50.300">
    <property type="entry name" value="P-loop containing nucleotide triphosphate hydrolases"/>
    <property type="match status" value="1"/>
</dbReference>
<accession>A0A5C8PDX8</accession>
<dbReference type="Proteomes" id="UP000321638">
    <property type="component" value="Unassembled WGS sequence"/>
</dbReference>
<dbReference type="OrthoDB" id="7202530at2"/>
<keyword evidence="2" id="KW-1185">Reference proteome</keyword>
<comment type="caution">
    <text evidence="1">The sequence shown here is derived from an EMBL/GenBank/DDBJ whole genome shotgun (WGS) entry which is preliminary data.</text>
</comment>
<dbReference type="InterPro" id="IPR017026">
    <property type="entry name" value="ImuA"/>
</dbReference>
<name>A0A5C8PDX8_9HYPH</name>
<dbReference type="AlphaFoldDB" id="A0A5C8PDX8"/>
<evidence type="ECO:0000313" key="1">
    <source>
        <dbReference type="EMBL" id="TXL71986.1"/>
    </source>
</evidence>
<reference evidence="1 2" key="1">
    <citation type="submission" date="2019-06" db="EMBL/GenBank/DDBJ databases">
        <title>New taxonomy in bacterial strain CC-CFT640, isolated from vineyard.</title>
        <authorList>
            <person name="Lin S.-Y."/>
            <person name="Tsai C.-F."/>
            <person name="Young C.-C."/>
        </authorList>
    </citation>
    <scope>NUCLEOTIDE SEQUENCE [LARGE SCALE GENOMIC DNA]</scope>
    <source>
        <strain evidence="1 2">CC-CFT640</strain>
    </source>
</reference>
<dbReference type="RefSeq" id="WP_147850204.1">
    <property type="nucleotide sequence ID" value="NZ_VDUZ01000037.1"/>
</dbReference>
<dbReference type="SUPFAM" id="SSF52540">
    <property type="entry name" value="P-loop containing nucleoside triphosphate hydrolases"/>
    <property type="match status" value="1"/>
</dbReference>
<dbReference type="EMBL" id="VDUZ01000037">
    <property type="protein sequence ID" value="TXL71986.1"/>
    <property type="molecule type" value="Genomic_DNA"/>
</dbReference>
<gene>
    <name evidence="1" type="ORF">FHP25_27510</name>
</gene>
<proteinExistence type="predicted"/>
<evidence type="ECO:0000313" key="2">
    <source>
        <dbReference type="Proteomes" id="UP000321638"/>
    </source>
</evidence>
<sequence length="242" mass="25619">MAQLENTWLGAPPAYLSLGLPDLHEHLPGPGLPCGALHEVIAAMHADTPAATGFTLAVMACALRARRGPAMLVVSRQAADFGTPYGHGLRALSLDAGRLLLVEARSGKDALWALEEILRSDAGAAVVAGVVETDLDLTMSRRLNLATAAAGTPLLMLRPPAATGISAATTRWRIAAAPARRDRFGAIAGTRWQVALERCRNGRAGQWELEWDHVAHRFGVAEVVADRASAAGPERPNLRRAV</sequence>